<evidence type="ECO:0000313" key="1">
    <source>
        <dbReference type="EMBL" id="MBS2097772.1"/>
    </source>
</evidence>
<comment type="caution">
    <text evidence="1">The sequence shown here is derived from an EMBL/GenBank/DDBJ whole genome shotgun (WGS) entry which is preliminary data.</text>
</comment>
<reference evidence="1 2" key="1">
    <citation type="journal article" date="2015" name="Int. J. Syst. Evol. Microbiol.">
        <title>Carboxylicivirga linearis sp. nov., isolated from a sea cucumber culture pond.</title>
        <authorList>
            <person name="Wang F.Q."/>
            <person name="Zhou Y.X."/>
            <person name="Lin X.Z."/>
            <person name="Chen G.J."/>
            <person name="Du Z.J."/>
        </authorList>
    </citation>
    <scope>NUCLEOTIDE SEQUENCE [LARGE SCALE GENOMIC DNA]</scope>
    <source>
        <strain evidence="1 2">FB218</strain>
    </source>
</reference>
<protein>
    <submittedName>
        <fullName evidence="1">Uncharacterized protein</fullName>
    </submittedName>
</protein>
<dbReference type="EMBL" id="JAGUCO010000003">
    <property type="protein sequence ID" value="MBS2097772.1"/>
    <property type="molecule type" value="Genomic_DNA"/>
</dbReference>
<keyword evidence="2" id="KW-1185">Reference proteome</keyword>
<accession>A0ABS5JSE7</accession>
<proteinExistence type="predicted"/>
<gene>
    <name evidence="1" type="ORF">KEM10_05735</name>
</gene>
<evidence type="ECO:0000313" key="2">
    <source>
        <dbReference type="Proteomes" id="UP000708576"/>
    </source>
</evidence>
<organism evidence="1 2">
    <name type="scientific">Carboxylicivirga linearis</name>
    <dbReference type="NCBI Taxonomy" id="1628157"/>
    <lineage>
        <taxon>Bacteria</taxon>
        <taxon>Pseudomonadati</taxon>
        <taxon>Bacteroidota</taxon>
        <taxon>Bacteroidia</taxon>
        <taxon>Marinilabiliales</taxon>
        <taxon>Marinilabiliaceae</taxon>
        <taxon>Carboxylicivirga</taxon>
    </lineage>
</organism>
<dbReference type="RefSeq" id="WP_212214617.1">
    <property type="nucleotide sequence ID" value="NZ_JAGUCO010000003.1"/>
</dbReference>
<name>A0ABS5JSE7_9BACT</name>
<dbReference type="Proteomes" id="UP000708576">
    <property type="component" value="Unassembled WGS sequence"/>
</dbReference>
<sequence>MVNLITALGEIRTHTKVVGIDFPKRNELQISFVDTFADLLIPISPEMDNNLLIGIFYNYLNRPESRLARA</sequence>